<dbReference type="FunFam" id="3.40.50.300:FF:000221">
    <property type="entry name" value="Multidrug ABC transporter ATP-binding protein"/>
    <property type="match status" value="1"/>
</dbReference>
<evidence type="ECO:0000256" key="7">
    <source>
        <dbReference type="ARBA" id="ARBA00022989"/>
    </source>
</evidence>
<evidence type="ECO:0000256" key="9">
    <source>
        <dbReference type="ARBA" id="ARBA00023455"/>
    </source>
</evidence>
<dbReference type="InterPro" id="IPR039421">
    <property type="entry name" value="Type_1_exporter"/>
</dbReference>
<proteinExistence type="inferred from homology"/>
<gene>
    <name evidence="13" type="ORF">IAA19_04560</name>
</gene>
<dbReference type="InterPro" id="IPR017871">
    <property type="entry name" value="ABC_transporter-like_CS"/>
</dbReference>
<feature type="transmembrane region" description="Helical" evidence="10">
    <location>
        <begin position="37"/>
        <end position="58"/>
    </location>
</feature>
<evidence type="ECO:0000256" key="10">
    <source>
        <dbReference type="SAM" id="Phobius"/>
    </source>
</evidence>
<dbReference type="SUPFAM" id="SSF52540">
    <property type="entry name" value="P-loop containing nucleoside triphosphate hydrolases"/>
    <property type="match status" value="1"/>
</dbReference>
<evidence type="ECO:0000256" key="2">
    <source>
        <dbReference type="ARBA" id="ARBA00022448"/>
    </source>
</evidence>
<dbReference type="Pfam" id="PF00005">
    <property type="entry name" value="ABC_tran"/>
    <property type="match status" value="1"/>
</dbReference>
<dbReference type="InterPro" id="IPR011527">
    <property type="entry name" value="ABC1_TM_dom"/>
</dbReference>
<feature type="domain" description="ABC transporter" evidence="11">
    <location>
        <begin position="360"/>
        <end position="596"/>
    </location>
</feature>
<dbReference type="Proteomes" id="UP000824062">
    <property type="component" value="Unassembled WGS sequence"/>
</dbReference>
<feature type="transmembrane region" description="Helical" evidence="10">
    <location>
        <begin position="301"/>
        <end position="326"/>
    </location>
</feature>
<keyword evidence="4 10" id="KW-0812">Transmembrane</keyword>
<comment type="similarity">
    <text evidence="9">Belongs to the ABC transporter superfamily. Siderophore-Fe(3+) uptake transporter (SIUT) (TC 3.A.1.21) family.</text>
</comment>
<dbReference type="PROSITE" id="PS50893">
    <property type="entry name" value="ABC_TRANSPORTER_2"/>
    <property type="match status" value="1"/>
</dbReference>
<feature type="transmembrane region" description="Helical" evidence="10">
    <location>
        <begin position="180"/>
        <end position="200"/>
    </location>
</feature>
<dbReference type="Pfam" id="PF00664">
    <property type="entry name" value="ABC_membrane"/>
    <property type="match status" value="1"/>
</dbReference>
<dbReference type="PROSITE" id="PS50929">
    <property type="entry name" value="ABC_TM1F"/>
    <property type="match status" value="1"/>
</dbReference>
<accession>A0A9D2EYD9</accession>
<sequence length="616" mass="68293">MSLLPKKPSIDQEFVKTASHVGYATVGRKLVGSVREYRAATIATPLLVLGEVVFEVMIPLYTADLIDAIKAGADLRQIVSTGALLALMALVSLGFGAAAGLTCAKASTGFAKNLRKDMFYNIQTFSFAVIDRFSSSSLVTRITTDVMNVQMAYMMLIRTAIRSPFMLVLAFAAAYSMAGWLALVFVVIIPVLAVALFTVIRKVVPVFRRIFRKYDALNERAEENLAGIRVVKSYVREDYEKRKYDRAATEVQDDFTYAERILALNAPIMNFCVYTVIVFVIYAGSYAIVSTRGELLDVGQFSSLITYGFMMLMQLMMLSMIFAQVVMSEENARRIYEVLDATTTIEQPADPVTEVADGSVDFDGVGFSYSGDKNREALRGIDLHIKSGEVIGVIGSTGSAKSSLVQLIPRLYDVTEGSVRVGGRDVRDYDLETLRDAVAMVLQKNVLFSGTIAENLRWGNEHATDEEVLEAARLAQADEFVQTFPKKYDTYIEQGGTNVSGGQKQRLCIARALLKKPKILILDDSTSAVDTKTDRLIREGFRNYLPETTKIIIAQRTSSVEDADRIVVMDSGTINDIGTHDELLRRNAIYREVYLSQNKQSHDERELGELEVSADE</sequence>
<feature type="transmembrane region" description="Helical" evidence="10">
    <location>
        <begin position="268"/>
        <end position="289"/>
    </location>
</feature>
<dbReference type="Gene3D" id="3.40.50.300">
    <property type="entry name" value="P-loop containing nucleotide triphosphate hydrolases"/>
    <property type="match status" value="1"/>
</dbReference>
<dbReference type="CDD" id="cd18548">
    <property type="entry name" value="ABC_6TM_Tm287_like"/>
    <property type="match status" value="1"/>
</dbReference>
<reference evidence="13" key="1">
    <citation type="journal article" date="2021" name="PeerJ">
        <title>Extensive microbial diversity within the chicken gut microbiome revealed by metagenomics and culture.</title>
        <authorList>
            <person name="Gilroy R."/>
            <person name="Ravi A."/>
            <person name="Getino M."/>
            <person name="Pursley I."/>
            <person name="Horton D.L."/>
            <person name="Alikhan N.F."/>
            <person name="Baker D."/>
            <person name="Gharbi K."/>
            <person name="Hall N."/>
            <person name="Watson M."/>
            <person name="Adriaenssens E.M."/>
            <person name="Foster-Nyarko E."/>
            <person name="Jarju S."/>
            <person name="Secka A."/>
            <person name="Antonio M."/>
            <person name="Oren A."/>
            <person name="Chaudhuri R.R."/>
            <person name="La Ragione R."/>
            <person name="Hildebrand F."/>
            <person name="Pallen M.J."/>
        </authorList>
    </citation>
    <scope>NUCLEOTIDE SEQUENCE</scope>
    <source>
        <strain evidence="13">ChiHjej12B11-14209</strain>
    </source>
</reference>
<keyword evidence="7 10" id="KW-1133">Transmembrane helix</keyword>
<dbReference type="GO" id="GO:0015421">
    <property type="term" value="F:ABC-type oligopeptide transporter activity"/>
    <property type="evidence" value="ECO:0007669"/>
    <property type="project" value="TreeGrafter"/>
</dbReference>
<protein>
    <submittedName>
        <fullName evidence="13">ABC transporter ATP-binding protein/permease</fullName>
    </submittedName>
</protein>
<comment type="subcellular location">
    <subcellularLocation>
        <location evidence="1">Cell inner membrane</location>
        <topology evidence="1">Multi-pass membrane protein</topology>
    </subcellularLocation>
</comment>
<dbReference type="InterPro" id="IPR027417">
    <property type="entry name" value="P-loop_NTPase"/>
</dbReference>
<dbReference type="PROSITE" id="PS00211">
    <property type="entry name" value="ABC_TRANSPORTER_1"/>
    <property type="match status" value="1"/>
</dbReference>
<reference evidence="13" key="2">
    <citation type="submission" date="2021-04" db="EMBL/GenBank/DDBJ databases">
        <authorList>
            <person name="Gilroy R."/>
        </authorList>
    </citation>
    <scope>NUCLEOTIDE SEQUENCE</scope>
    <source>
        <strain evidence="13">ChiHjej12B11-14209</strain>
    </source>
</reference>
<feature type="transmembrane region" description="Helical" evidence="10">
    <location>
        <begin position="78"/>
        <end position="104"/>
    </location>
</feature>
<keyword evidence="6 13" id="KW-0067">ATP-binding</keyword>
<feature type="domain" description="ABC transmembrane type-1" evidence="12">
    <location>
        <begin position="46"/>
        <end position="327"/>
    </location>
</feature>
<keyword evidence="8 10" id="KW-0472">Membrane</keyword>
<evidence type="ECO:0000313" key="14">
    <source>
        <dbReference type="Proteomes" id="UP000824062"/>
    </source>
</evidence>
<dbReference type="InterPro" id="IPR003593">
    <property type="entry name" value="AAA+_ATPase"/>
</dbReference>
<evidence type="ECO:0000256" key="4">
    <source>
        <dbReference type="ARBA" id="ARBA00022692"/>
    </source>
</evidence>
<keyword evidence="3" id="KW-1003">Cell membrane</keyword>
<evidence type="ECO:0000256" key="6">
    <source>
        <dbReference type="ARBA" id="ARBA00022840"/>
    </source>
</evidence>
<evidence type="ECO:0000256" key="5">
    <source>
        <dbReference type="ARBA" id="ARBA00022741"/>
    </source>
</evidence>
<dbReference type="PANTHER" id="PTHR43394:SF1">
    <property type="entry name" value="ATP-BINDING CASSETTE SUB-FAMILY B MEMBER 10, MITOCHONDRIAL"/>
    <property type="match status" value="1"/>
</dbReference>
<comment type="caution">
    <text evidence="13">The sequence shown here is derived from an EMBL/GenBank/DDBJ whole genome shotgun (WGS) entry which is preliminary data.</text>
</comment>
<evidence type="ECO:0000259" key="11">
    <source>
        <dbReference type="PROSITE" id="PS50893"/>
    </source>
</evidence>
<dbReference type="InterPro" id="IPR036640">
    <property type="entry name" value="ABC1_TM_sf"/>
</dbReference>
<dbReference type="SMART" id="SM00382">
    <property type="entry name" value="AAA"/>
    <property type="match status" value="1"/>
</dbReference>
<dbReference type="AlphaFoldDB" id="A0A9D2EYD9"/>
<dbReference type="GO" id="GO:0005524">
    <property type="term" value="F:ATP binding"/>
    <property type="evidence" value="ECO:0007669"/>
    <property type="project" value="UniProtKB-KW"/>
</dbReference>
<evidence type="ECO:0000313" key="13">
    <source>
        <dbReference type="EMBL" id="HIZ46273.1"/>
    </source>
</evidence>
<name>A0A9D2EYD9_9ACTN</name>
<dbReference type="GO" id="GO:0005886">
    <property type="term" value="C:plasma membrane"/>
    <property type="evidence" value="ECO:0007669"/>
    <property type="project" value="UniProtKB-SubCell"/>
</dbReference>
<dbReference type="GO" id="GO:0016887">
    <property type="term" value="F:ATP hydrolysis activity"/>
    <property type="evidence" value="ECO:0007669"/>
    <property type="project" value="InterPro"/>
</dbReference>
<evidence type="ECO:0000256" key="8">
    <source>
        <dbReference type="ARBA" id="ARBA00023136"/>
    </source>
</evidence>
<evidence type="ECO:0000259" key="12">
    <source>
        <dbReference type="PROSITE" id="PS50929"/>
    </source>
</evidence>
<dbReference type="SUPFAM" id="SSF90123">
    <property type="entry name" value="ABC transporter transmembrane region"/>
    <property type="match status" value="1"/>
</dbReference>
<dbReference type="InterPro" id="IPR003439">
    <property type="entry name" value="ABC_transporter-like_ATP-bd"/>
</dbReference>
<dbReference type="PANTHER" id="PTHR43394">
    <property type="entry name" value="ATP-DEPENDENT PERMEASE MDL1, MITOCHONDRIAL"/>
    <property type="match status" value="1"/>
</dbReference>
<feature type="transmembrane region" description="Helical" evidence="10">
    <location>
        <begin position="151"/>
        <end position="174"/>
    </location>
</feature>
<keyword evidence="2" id="KW-0813">Transport</keyword>
<keyword evidence="5" id="KW-0547">Nucleotide-binding</keyword>
<dbReference type="EMBL" id="DXBM01000039">
    <property type="protein sequence ID" value="HIZ46273.1"/>
    <property type="molecule type" value="Genomic_DNA"/>
</dbReference>
<organism evidence="13 14">
    <name type="scientific">Candidatus Olsenella pullistercoris</name>
    <dbReference type="NCBI Taxonomy" id="2838712"/>
    <lineage>
        <taxon>Bacteria</taxon>
        <taxon>Bacillati</taxon>
        <taxon>Actinomycetota</taxon>
        <taxon>Coriobacteriia</taxon>
        <taxon>Coriobacteriales</taxon>
        <taxon>Atopobiaceae</taxon>
        <taxon>Olsenella</taxon>
    </lineage>
</organism>
<evidence type="ECO:0000256" key="3">
    <source>
        <dbReference type="ARBA" id="ARBA00022475"/>
    </source>
</evidence>
<evidence type="ECO:0000256" key="1">
    <source>
        <dbReference type="ARBA" id="ARBA00004429"/>
    </source>
</evidence>
<dbReference type="Gene3D" id="1.20.1560.10">
    <property type="entry name" value="ABC transporter type 1, transmembrane domain"/>
    <property type="match status" value="1"/>
</dbReference>